<dbReference type="InterPro" id="IPR039149">
    <property type="entry name" value="ZNF800"/>
</dbReference>
<feature type="region of interest" description="Disordered" evidence="12">
    <location>
        <begin position="189"/>
        <end position="261"/>
    </location>
</feature>
<sequence>MTGFVSSVVNRPSSPQQIKNMEDLTAEIPSNEKSCQTDELNEKAPVLRPEHLNQMPAYCIEPGDPPLLQRQLQTSKSGIQQIIECFRTGTTQLKHILLKEVDTIFECKLCRSLFRGLPNLITHKEFYCFPRLPEPEEPSGNCRQSIAIKELLEVIYPRPKQEEHVVRLEPIPGNQNAVFQHLTKQSDLDLHSPCQSSNHSMEDWKHNQPENQGQDMGEHNTGGESENEEANEGDGEAHTNKDAQGDEDEEEQEDAGEEEVIGGGMDDVTITCCLCGKDFSSRRSVRRHCREVHKQRLEELRKFTETRTVPISLLSVVKERQVHSPGPNGKCCPVCFKTFATKANVRRHFDEVHRGLRRDLISLDISTKSSDLEAMPVGPCAPCSPNPKTVSPLPQYNLATCKCLLCKRSYSTQARLKRHMHFVHKILACKNTVSSSSTGKKLQSEEGADTQHTHERLKRPREEDKNEKSPVMRKPKLSVGFDFKQLFCKLCKRQFSSRQNLAKHIELHTDNGGDIFIKFYRCPLCRYESRRKRDVLRHVAVVHKKNSAYLAKILPGLESRAVKKPAETVLGSSVKRGHPKDPDDHHKGDTTSHSLQEVSPPSSVSPVIRKQDVRPPSPPVTRRQSLSLHTPSVMCNQNSNGMSNAEEAQDSTEVRVTKNFSLHACDMCGRAFAKKVYLESHKRSHRNATKTDGRTVGVSTRSKSLLW</sequence>
<dbReference type="Proteomes" id="UP000327468">
    <property type="component" value="Chromosome 18"/>
</dbReference>
<feature type="region of interest" description="Disordered" evidence="12">
    <location>
        <begin position="436"/>
        <end position="471"/>
    </location>
</feature>
<comment type="caution">
    <text evidence="14">The sequence shown here is derived from an EMBL/GenBank/DDBJ whole genome shotgun (WGS) entry which is preliminary data.</text>
</comment>
<evidence type="ECO:0000256" key="6">
    <source>
        <dbReference type="ARBA" id="ARBA00022833"/>
    </source>
</evidence>
<proteinExistence type="inferred from homology"/>
<dbReference type="EMBL" id="VFJC01000019">
    <property type="protein sequence ID" value="KAB5542044.1"/>
    <property type="molecule type" value="Genomic_DNA"/>
</dbReference>
<keyword evidence="5 11" id="KW-0863">Zinc-finger</keyword>
<gene>
    <name evidence="14" type="ORF">PHYPO_G00086900</name>
</gene>
<keyword evidence="10" id="KW-0539">Nucleus</keyword>
<dbReference type="GO" id="GO:0003677">
    <property type="term" value="F:DNA binding"/>
    <property type="evidence" value="ECO:0007669"/>
    <property type="project" value="UniProtKB-KW"/>
</dbReference>
<feature type="compositionally biased region" description="Basic and acidic residues" evidence="12">
    <location>
        <begin position="235"/>
        <end position="244"/>
    </location>
</feature>
<dbReference type="InterPro" id="IPR013087">
    <property type="entry name" value="Znf_C2H2_type"/>
</dbReference>
<evidence type="ECO:0000256" key="5">
    <source>
        <dbReference type="ARBA" id="ARBA00022771"/>
    </source>
</evidence>
<dbReference type="Pfam" id="PF16622">
    <property type="entry name" value="zf-C2H2_11"/>
    <property type="match status" value="2"/>
</dbReference>
<feature type="compositionally biased region" description="Basic and acidic residues" evidence="12">
    <location>
        <begin position="579"/>
        <end position="590"/>
    </location>
</feature>
<dbReference type="Gene3D" id="3.30.160.60">
    <property type="entry name" value="Classic Zinc Finger"/>
    <property type="match status" value="2"/>
</dbReference>
<evidence type="ECO:0000256" key="7">
    <source>
        <dbReference type="ARBA" id="ARBA00023015"/>
    </source>
</evidence>
<feature type="compositionally biased region" description="Acidic residues" evidence="12">
    <location>
        <begin position="225"/>
        <end position="234"/>
    </location>
</feature>
<reference evidence="14 15" key="1">
    <citation type="submission" date="2019-06" db="EMBL/GenBank/DDBJ databases">
        <title>A chromosome-scale genome assembly of the striped catfish, Pangasianodon hypophthalmus.</title>
        <authorList>
            <person name="Wen M."/>
            <person name="Zahm M."/>
            <person name="Roques C."/>
            <person name="Cabau C."/>
            <person name="Klopp C."/>
            <person name="Donnadieu C."/>
            <person name="Jouanno E."/>
            <person name="Avarre J.-C."/>
            <person name="Campet M."/>
            <person name="Ha T.T.T."/>
            <person name="Dugue R."/>
            <person name="Lampietro C."/>
            <person name="Louis A."/>
            <person name="Herpin A."/>
            <person name="Echchiki A."/>
            <person name="Berthelot C."/>
            <person name="Parey E."/>
            <person name="Roest-Crollius H."/>
            <person name="Braasch I."/>
            <person name="Postlethwait J."/>
            <person name="Bobe J."/>
            <person name="Montfort J."/>
            <person name="Bouchez O."/>
            <person name="Begum T."/>
            <person name="Schartl M."/>
            <person name="Guiguen Y."/>
        </authorList>
    </citation>
    <scope>NUCLEOTIDE SEQUENCE [LARGE SCALE GENOMIC DNA]</scope>
    <source>
        <strain evidence="14 15">Indonesia</strain>
        <tissue evidence="14">Blood</tissue>
    </source>
</reference>
<dbReference type="GO" id="GO:0005634">
    <property type="term" value="C:nucleus"/>
    <property type="evidence" value="ECO:0007669"/>
    <property type="project" value="UniProtKB-SubCell"/>
</dbReference>
<comment type="similarity">
    <text evidence="2">Belongs to the krueppel C2H2-type zinc-finger protein family.</text>
</comment>
<evidence type="ECO:0000256" key="4">
    <source>
        <dbReference type="ARBA" id="ARBA00022737"/>
    </source>
</evidence>
<evidence type="ECO:0000256" key="1">
    <source>
        <dbReference type="ARBA" id="ARBA00004123"/>
    </source>
</evidence>
<evidence type="ECO:0000256" key="12">
    <source>
        <dbReference type="SAM" id="MobiDB-lite"/>
    </source>
</evidence>
<feature type="compositionally biased region" description="Low complexity" evidence="12">
    <location>
        <begin position="598"/>
        <end position="607"/>
    </location>
</feature>
<protein>
    <recommendedName>
        <fullName evidence="13">C2H2-type domain-containing protein</fullName>
    </recommendedName>
</protein>
<evidence type="ECO:0000256" key="11">
    <source>
        <dbReference type="PROSITE-ProRule" id="PRU00042"/>
    </source>
</evidence>
<dbReference type="SUPFAM" id="SSF57667">
    <property type="entry name" value="beta-beta-alpha zinc fingers"/>
    <property type="match status" value="2"/>
</dbReference>
<keyword evidence="4" id="KW-0677">Repeat</keyword>
<accession>A0A5N5LGX0</accession>
<dbReference type="PROSITE" id="PS00028">
    <property type="entry name" value="ZINC_FINGER_C2H2_1"/>
    <property type="match status" value="5"/>
</dbReference>
<dbReference type="AlphaFoldDB" id="A0A5N5LGX0"/>
<dbReference type="GO" id="GO:0008270">
    <property type="term" value="F:zinc ion binding"/>
    <property type="evidence" value="ECO:0007669"/>
    <property type="project" value="UniProtKB-KW"/>
</dbReference>
<keyword evidence="6" id="KW-0862">Zinc</keyword>
<feature type="compositionally biased region" description="Acidic residues" evidence="12">
    <location>
        <begin position="245"/>
        <end position="260"/>
    </location>
</feature>
<feature type="region of interest" description="Disordered" evidence="12">
    <location>
        <begin position="682"/>
        <end position="707"/>
    </location>
</feature>
<evidence type="ECO:0000256" key="2">
    <source>
        <dbReference type="ARBA" id="ARBA00006991"/>
    </source>
</evidence>
<dbReference type="Pfam" id="PF00096">
    <property type="entry name" value="zf-C2H2"/>
    <property type="match status" value="2"/>
</dbReference>
<evidence type="ECO:0000313" key="15">
    <source>
        <dbReference type="Proteomes" id="UP000327468"/>
    </source>
</evidence>
<keyword evidence="8" id="KW-0238">DNA-binding</keyword>
<feature type="compositionally biased region" description="Basic and acidic residues" evidence="12">
    <location>
        <begin position="449"/>
        <end position="470"/>
    </location>
</feature>
<dbReference type="PROSITE" id="PS50157">
    <property type="entry name" value="ZINC_FINGER_C2H2_2"/>
    <property type="match status" value="5"/>
</dbReference>
<feature type="domain" description="C2H2-type" evidence="13">
    <location>
        <begin position="401"/>
        <end position="424"/>
    </location>
</feature>
<feature type="domain" description="C2H2-type" evidence="13">
    <location>
        <begin position="486"/>
        <end position="513"/>
    </location>
</feature>
<feature type="region of interest" description="Disordered" evidence="12">
    <location>
        <begin position="568"/>
        <end position="647"/>
    </location>
</feature>
<feature type="domain" description="C2H2-type" evidence="13">
    <location>
        <begin position="663"/>
        <end position="690"/>
    </location>
</feature>
<keyword evidence="3" id="KW-0479">Metal-binding</keyword>
<dbReference type="SMART" id="SM00355">
    <property type="entry name" value="ZnF_C2H2"/>
    <property type="match status" value="7"/>
</dbReference>
<feature type="compositionally biased region" description="Polar residues" evidence="12">
    <location>
        <begin position="622"/>
        <end position="643"/>
    </location>
</feature>
<feature type="compositionally biased region" description="Polar residues" evidence="12">
    <location>
        <begin position="697"/>
        <end position="707"/>
    </location>
</feature>
<evidence type="ECO:0000256" key="3">
    <source>
        <dbReference type="ARBA" id="ARBA00022723"/>
    </source>
</evidence>
<evidence type="ECO:0000256" key="9">
    <source>
        <dbReference type="ARBA" id="ARBA00023163"/>
    </source>
</evidence>
<feature type="domain" description="C2H2-type" evidence="13">
    <location>
        <begin position="330"/>
        <end position="358"/>
    </location>
</feature>
<evidence type="ECO:0000259" key="13">
    <source>
        <dbReference type="PROSITE" id="PS50157"/>
    </source>
</evidence>
<keyword evidence="9" id="KW-0804">Transcription</keyword>
<evidence type="ECO:0000256" key="8">
    <source>
        <dbReference type="ARBA" id="ARBA00023125"/>
    </source>
</evidence>
<comment type="subcellular location">
    <subcellularLocation>
        <location evidence="1">Nucleus</location>
    </subcellularLocation>
</comment>
<dbReference type="PANTHER" id="PTHR21020:SF0">
    <property type="entry name" value="ZINC FINGER PROTEIN 800"/>
    <property type="match status" value="1"/>
</dbReference>
<feature type="domain" description="C2H2-type" evidence="13">
    <location>
        <begin position="270"/>
        <end position="298"/>
    </location>
</feature>
<organism evidence="14 15">
    <name type="scientific">Pangasianodon hypophthalmus</name>
    <name type="common">Striped catfish</name>
    <name type="synonym">Helicophagus hypophthalmus</name>
    <dbReference type="NCBI Taxonomy" id="310915"/>
    <lineage>
        <taxon>Eukaryota</taxon>
        <taxon>Metazoa</taxon>
        <taxon>Chordata</taxon>
        <taxon>Craniata</taxon>
        <taxon>Vertebrata</taxon>
        <taxon>Euteleostomi</taxon>
        <taxon>Actinopterygii</taxon>
        <taxon>Neopterygii</taxon>
        <taxon>Teleostei</taxon>
        <taxon>Ostariophysi</taxon>
        <taxon>Siluriformes</taxon>
        <taxon>Pangasiidae</taxon>
        <taxon>Pangasianodon</taxon>
    </lineage>
</organism>
<keyword evidence="7" id="KW-0805">Transcription regulation</keyword>
<evidence type="ECO:0000256" key="10">
    <source>
        <dbReference type="ARBA" id="ARBA00023242"/>
    </source>
</evidence>
<dbReference type="PANTHER" id="PTHR21020">
    <property type="entry name" value="ZINC FINGER PROTEIN 800"/>
    <property type="match status" value="1"/>
</dbReference>
<name>A0A5N5LGX0_PANHP</name>
<evidence type="ECO:0000313" key="14">
    <source>
        <dbReference type="EMBL" id="KAB5542044.1"/>
    </source>
</evidence>
<dbReference type="InterPro" id="IPR036236">
    <property type="entry name" value="Znf_C2H2_sf"/>
</dbReference>
<dbReference type="InterPro" id="IPR041697">
    <property type="entry name" value="Znf-C2H2_11"/>
</dbReference>
<keyword evidence="15" id="KW-1185">Reference proteome</keyword>